<sequence>MSMEKRELTGELPVESDAAEGDLEALTVPHNEQAWPKDWRAYAACFAGFCGMALCWGTIMTFGSFFRFYDDSLLGNWPSDALIGLIGSVQAFLVLGLSLIAGRILDAQYHRPMLFVGGVMIASSYICLSFVGASWGLILLTQGFMAGFGMACFFTHSSYCAVQWLPGHKYIAIGITSSGASFGGAVFPVAVNGLIGNCGFPSAVRWMALLFGAMSVYCIAFGGPPPNVTKHPLSRSWKCWMNPEAFRNRMFLYFTLGMATVFFGYSPLLFHVTEWAKTGNGLKPYWFLVIMNGSSIVGRLGSAAIASANSKSPNPLLRIHAVSCLVGAILVLAFWQLAEDIPTSISFCVLFGIAAGVFVGLPASVIAYIIPEENKQSLGAWTGMMWSSCAVTCLTGPPITGALVRQRGIPAVGYWAGSCLLLATALISLAAWEKRKYDKSKELAEKRREESEDIPFAEVQAVPEASRDVQYTLPVFSFPVFSLKLAS</sequence>
<keyword evidence="3" id="KW-0472">Membrane</keyword>
<feature type="transmembrane region" description="Helical" evidence="3">
    <location>
        <begin position="81"/>
        <end position="101"/>
    </location>
</feature>
<dbReference type="InterPro" id="IPR036259">
    <property type="entry name" value="MFS_trans_sf"/>
</dbReference>
<evidence type="ECO:0008006" key="6">
    <source>
        <dbReference type="Google" id="ProtNLM"/>
    </source>
</evidence>
<comment type="similarity">
    <text evidence="2">Belongs to the major facilitator superfamily. Monocarboxylate porter (TC 2.A.1.13) family.</text>
</comment>
<feature type="transmembrane region" description="Helical" evidence="3">
    <location>
        <begin position="251"/>
        <end position="273"/>
    </location>
</feature>
<keyword evidence="3" id="KW-0812">Transmembrane</keyword>
<name>A0AA39RAM1_9LECA</name>
<comment type="caution">
    <text evidence="4">The sequence shown here is derived from an EMBL/GenBank/DDBJ whole genome shotgun (WGS) entry which is preliminary data.</text>
</comment>
<evidence type="ECO:0000256" key="1">
    <source>
        <dbReference type="ARBA" id="ARBA00004141"/>
    </source>
</evidence>
<dbReference type="InterPro" id="IPR050327">
    <property type="entry name" value="Proton-linked_MCT"/>
</dbReference>
<feature type="transmembrane region" description="Helical" evidence="3">
    <location>
        <begin position="344"/>
        <end position="371"/>
    </location>
</feature>
<dbReference type="Proteomes" id="UP001166286">
    <property type="component" value="Unassembled WGS sequence"/>
</dbReference>
<feature type="transmembrane region" description="Helical" evidence="3">
    <location>
        <begin position="412"/>
        <end position="432"/>
    </location>
</feature>
<dbReference type="InterPro" id="IPR011701">
    <property type="entry name" value="MFS"/>
</dbReference>
<dbReference type="PANTHER" id="PTHR11360:SF234">
    <property type="entry name" value="MFS-TYPE TRANSPORTER DBAD-RELATED"/>
    <property type="match status" value="1"/>
</dbReference>
<keyword evidence="3" id="KW-1133">Transmembrane helix</keyword>
<dbReference type="Gene3D" id="1.20.1250.20">
    <property type="entry name" value="MFS general substrate transporter like domains"/>
    <property type="match status" value="2"/>
</dbReference>
<proteinExistence type="inferred from homology"/>
<feature type="transmembrane region" description="Helical" evidence="3">
    <location>
        <begin position="41"/>
        <end position="69"/>
    </location>
</feature>
<dbReference type="GO" id="GO:0022857">
    <property type="term" value="F:transmembrane transporter activity"/>
    <property type="evidence" value="ECO:0007669"/>
    <property type="project" value="InterPro"/>
</dbReference>
<feature type="transmembrane region" description="Helical" evidence="3">
    <location>
        <begin position="203"/>
        <end position="223"/>
    </location>
</feature>
<protein>
    <recommendedName>
        <fullName evidence="6">MFS general substrate transporter</fullName>
    </recommendedName>
</protein>
<comment type="subcellular location">
    <subcellularLocation>
        <location evidence="1">Membrane</location>
        <topology evidence="1">Multi-pass membrane protein</topology>
    </subcellularLocation>
</comment>
<organism evidence="4 5">
    <name type="scientific">Cladonia borealis</name>
    <dbReference type="NCBI Taxonomy" id="184061"/>
    <lineage>
        <taxon>Eukaryota</taxon>
        <taxon>Fungi</taxon>
        <taxon>Dikarya</taxon>
        <taxon>Ascomycota</taxon>
        <taxon>Pezizomycotina</taxon>
        <taxon>Lecanoromycetes</taxon>
        <taxon>OSLEUM clade</taxon>
        <taxon>Lecanoromycetidae</taxon>
        <taxon>Lecanorales</taxon>
        <taxon>Lecanorineae</taxon>
        <taxon>Cladoniaceae</taxon>
        <taxon>Cladonia</taxon>
    </lineage>
</organism>
<evidence type="ECO:0000256" key="2">
    <source>
        <dbReference type="ARBA" id="ARBA00006727"/>
    </source>
</evidence>
<accession>A0AA39RAM1</accession>
<dbReference type="GO" id="GO:0016020">
    <property type="term" value="C:membrane"/>
    <property type="evidence" value="ECO:0007669"/>
    <property type="project" value="UniProtKB-SubCell"/>
</dbReference>
<dbReference type="PANTHER" id="PTHR11360">
    <property type="entry name" value="MONOCARBOXYLATE TRANSPORTER"/>
    <property type="match status" value="1"/>
</dbReference>
<keyword evidence="5" id="KW-1185">Reference proteome</keyword>
<feature type="transmembrane region" description="Helical" evidence="3">
    <location>
        <begin position="144"/>
        <end position="165"/>
    </location>
</feature>
<feature type="transmembrane region" description="Helical" evidence="3">
    <location>
        <begin position="170"/>
        <end position="191"/>
    </location>
</feature>
<dbReference type="Pfam" id="PF07690">
    <property type="entry name" value="MFS_1"/>
    <property type="match status" value="1"/>
</dbReference>
<evidence type="ECO:0000313" key="5">
    <source>
        <dbReference type="Proteomes" id="UP001166286"/>
    </source>
</evidence>
<dbReference type="EMBL" id="JAFEKC020000002">
    <property type="protein sequence ID" value="KAK0516726.1"/>
    <property type="molecule type" value="Genomic_DNA"/>
</dbReference>
<dbReference type="AlphaFoldDB" id="A0AA39RAM1"/>
<evidence type="ECO:0000313" key="4">
    <source>
        <dbReference type="EMBL" id="KAK0516726.1"/>
    </source>
</evidence>
<reference evidence="4" key="1">
    <citation type="submission" date="2023-03" db="EMBL/GenBank/DDBJ databases">
        <title>Complete genome of Cladonia borealis.</title>
        <authorList>
            <person name="Park H."/>
        </authorList>
    </citation>
    <scope>NUCLEOTIDE SEQUENCE</scope>
    <source>
        <strain evidence="4">ANT050790</strain>
    </source>
</reference>
<feature type="transmembrane region" description="Helical" evidence="3">
    <location>
        <begin position="285"/>
        <end position="305"/>
    </location>
</feature>
<evidence type="ECO:0000256" key="3">
    <source>
        <dbReference type="SAM" id="Phobius"/>
    </source>
</evidence>
<feature type="transmembrane region" description="Helical" evidence="3">
    <location>
        <begin position="317"/>
        <end position="338"/>
    </location>
</feature>
<feature type="transmembrane region" description="Helical" evidence="3">
    <location>
        <begin position="378"/>
        <end position="400"/>
    </location>
</feature>
<feature type="transmembrane region" description="Helical" evidence="3">
    <location>
        <begin position="113"/>
        <end position="138"/>
    </location>
</feature>
<dbReference type="SUPFAM" id="SSF103473">
    <property type="entry name" value="MFS general substrate transporter"/>
    <property type="match status" value="1"/>
</dbReference>
<gene>
    <name evidence="4" type="ORF">JMJ35_001329</name>
</gene>